<evidence type="ECO:0000256" key="1">
    <source>
        <dbReference type="ARBA" id="ARBA00022679"/>
    </source>
</evidence>
<dbReference type="PANTHER" id="PTHR13947">
    <property type="entry name" value="GNAT FAMILY N-ACETYLTRANSFERASE"/>
    <property type="match status" value="1"/>
</dbReference>
<dbReference type="SUPFAM" id="SSF46785">
    <property type="entry name" value="Winged helix' DNA-binding domain"/>
    <property type="match status" value="1"/>
</dbReference>
<feature type="domain" description="N-acetyltransferase" evidence="3">
    <location>
        <begin position="147"/>
        <end position="303"/>
    </location>
</feature>
<dbReference type="InterPro" id="IPR050769">
    <property type="entry name" value="NAT_camello-type"/>
</dbReference>
<evidence type="ECO:0000259" key="3">
    <source>
        <dbReference type="PROSITE" id="PS51186"/>
    </source>
</evidence>
<dbReference type="GO" id="GO:0016746">
    <property type="term" value="F:acyltransferase activity"/>
    <property type="evidence" value="ECO:0007669"/>
    <property type="project" value="UniProtKB-KW"/>
</dbReference>
<evidence type="ECO:0000313" key="5">
    <source>
        <dbReference type="Proteomes" id="UP001596004"/>
    </source>
</evidence>
<dbReference type="EC" id="2.3.1.-" evidence="4"/>
<dbReference type="InterPro" id="IPR000182">
    <property type="entry name" value="GNAT_dom"/>
</dbReference>
<keyword evidence="4" id="KW-0012">Acyltransferase</keyword>
<comment type="caution">
    <text evidence="4">The sequence shown here is derived from an EMBL/GenBank/DDBJ whole genome shotgun (WGS) entry which is preliminary data.</text>
</comment>
<dbReference type="SMART" id="SM00347">
    <property type="entry name" value="HTH_MARR"/>
    <property type="match status" value="1"/>
</dbReference>
<dbReference type="EMBL" id="JBHSFP010000009">
    <property type="protein sequence ID" value="MFC4532203.1"/>
    <property type="molecule type" value="Genomic_DNA"/>
</dbReference>
<dbReference type="InterPro" id="IPR016181">
    <property type="entry name" value="Acyl_CoA_acyltransferase"/>
</dbReference>
<dbReference type="InterPro" id="IPR000835">
    <property type="entry name" value="HTH_MarR-typ"/>
</dbReference>
<accession>A0ABV9CGP5</accession>
<dbReference type="InterPro" id="IPR036388">
    <property type="entry name" value="WH-like_DNA-bd_sf"/>
</dbReference>
<gene>
    <name evidence="4" type="ORF">ACFO60_15635</name>
</gene>
<dbReference type="SUPFAM" id="SSF55729">
    <property type="entry name" value="Acyl-CoA N-acyltransferases (Nat)"/>
    <property type="match status" value="1"/>
</dbReference>
<proteinExistence type="predicted"/>
<dbReference type="Pfam" id="PF00583">
    <property type="entry name" value="Acetyltransf_1"/>
    <property type="match status" value="1"/>
</dbReference>
<reference evidence="5" key="1">
    <citation type="journal article" date="2019" name="Int. J. Syst. Evol. Microbiol.">
        <title>The Global Catalogue of Microorganisms (GCM) 10K type strain sequencing project: providing services to taxonomists for standard genome sequencing and annotation.</title>
        <authorList>
            <consortium name="The Broad Institute Genomics Platform"/>
            <consortium name="The Broad Institute Genome Sequencing Center for Infectious Disease"/>
            <person name="Wu L."/>
            <person name="Ma J."/>
        </authorList>
    </citation>
    <scope>NUCLEOTIDE SEQUENCE [LARGE SCALE GENOMIC DNA]</scope>
    <source>
        <strain evidence="5">CGMCC 4.7132</strain>
    </source>
</reference>
<dbReference type="Pfam" id="PF01047">
    <property type="entry name" value="MarR"/>
    <property type="match status" value="1"/>
</dbReference>
<dbReference type="PROSITE" id="PS50995">
    <property type="entry name" value="HTH_MARR_2"/>
    <property type="match status" value="1"/>
</dbReference>
<feature type="domain" description="HTH marR-type" evidence="2">
    <location>
        <begin position="1"/>
        <end position="136"/>
    </location>
</feature>
<keyword evidence="1 4" id="KW-0808">Transferase</keyword>
<dbReference type="PANTHER" id="PTHR13947:SF37">
    <property type="entry name" value="LD18367P"/>
    <property type="match status" value="1"/>
</dbReference>
<protein>
    <submittedName>
        <fullName evidence="4">GNAT family N-acetyltransferase</fullName>
        <ecNumber evidence="4">2.3.1.-</ecNumber>
    </submittedName>
</protein>
<evidence type="ECO:0000313" key="4">
    <source>
        <dbReference type="EMBL" id="MFC4532203.1"/>
    </source>
</evidence>
<dbReference type="Gene3D" id="1.10.10.10">
    <property type="entry name" value="Winged helix-like DNA-binding domain superfamily/Winged helix DNA-binding domain"/>
    <property type="match status" value="1"/>
</dbReference>
<name>A0ABV9CGP5_9ACTN</name>
<dbReference type="Proteomes" id="UP001596004">
    <property type="component" value="Unassembled WGS sequence"/>
</dbReference>
<dbReference type="Gene3D" id="3.40.630.30">
    <property type="match status" value="1"/>
</dbReference>
<dbReference type="RefSeq" id="WP_380840963.1">
    <property type="nucleotide sequence ID" value="NZ_JBHSFP010000009.1"/>
</dbReference>
<dbReference type="CDD" id="cd04301">
    <property type="entry name" value="NAT_SF"/>
    <property type="match status" value="1"/>
</dbReference>
<keyword evidence="5" id="KW-1185">Reference proteome</keyword>
<organism evidence="4 5">
    <name type="scientific">Sphaerisporangium dianthi</name>
    <dbReference type="NCBI Taxonomy" id="1436120"/>
    <lineage>
        <taxon>Bacteria</taxon>
        <taxon>Bacillati</taxon>
        <taxon>Actinomycetota</taxon>
        <taxon>Actinomycetes</taxon>
        <taxon>Streptosporangiales</taxon>
        <taxon>Streptosporangiaceae</taxon>
        <taxon>Sphaerisporangium</taxon>
    </lineage>
</organism>
<sequence length="303" mass="34230">MEELVARVRGFNRFYTRVIGVLGAGMHDTAYSLTEGRVLYELDKKDTTETGELRRMLDLDAGYLSRMLARFETDGLITRERSPEDARRQLVRLSEQGRAVWKMLDDASAAGVRALLQPLTEEDRRRLIAAATTIQHILDDRPAPEAYVIRPPRPGDLGWVVHRHGVLYVEEHGWDETFEAMAARIVAGYAGGHDPRREACWIAEVDGEPAGSVFCLKRDDRTAQLRLLLVEPSARGMGIGGRLVDECLSFAKRAGYERIILMTVDALTTARRIYERAGFVLDEQYAKSAYGTEVTEQYWSRPL</sequence>
<dbReference type="InterPro" id="IPR036390">
    <property type="entry name" value="WH_DNA-bd_sf"/>
</dbReference>
<evidence type="ECO:0000259" key="2">
    <source>
        <dbReference type="PROSITE" id="PS50995"/>
    </source>
</evidence>
<dbReference type="PROSITE" id="PS51186">
    <property type="entry name" value="GNAT"/>
    <property type="match status" value="1"/>
</dbReference>